<reference evidence="2 3" key="1">
    <citation type="journal article" date="2011" name="Stand. Genomic Sci.">
        <title>Non-contiguous finished genome sequence and contextual data of the filamentous soil bacterium Ktedonobacter racemifer type strain (SOSP1-21).</title>
        <authorList>
            <person name="Chang Y.J."/>
            <person name="Land M."/>
            <person name="Hauser L."/>
            <person name="Chertkov O."/>
            <person name="Del Rio T.G."/>
            <person name="Nolan M."/>
            <person name="Copeland A."/>
            <person name="Tice H."/>
            <person name="Cheng J.F."/>
            <person name="Lucas S."/>
            <person name="Han C."/>
            <person name="Goodwin L."/>
            <person name="Pitluck S."/>
            <person name="Ivanova N."/>
            <person name="Ovchinikova G."/>
            <person name="Pati A."/>
            <person name="Chen A."/>
            <person name="Palaniappan K."/>
            <person name="Mavromatis K."/>
            <person name="Liolios K."/>
            <person name="Brettin T."/>
            <person name="Fiebig A."/>
            <person name="Rohde M."/>
            <person name="Abt B."/>
            <person name="Goker M."/>
            <person name="Detter J.C."/>
            <person name="Woyke T."/>
            <person name="Bristow J."/>
            <person name="Eisen J.A."/>
            <person name="Markowitz V."/>
            <person name="Hugenholtz P."/>
            <person name="Kyrpides N.C."/>
            <person name="Klenk H.P."/>
            <person name="Lapidus A."/>
        </authorList>
    </citation>
    <scope>NUCLEOTIDE SEQUENCE [LARGE SCALE GENOMIC DNA]</scope>
    <source>
        <strain evidence="3">DSM 44963</strain>
    </source>
</reference>
<dbReference type="InParanoid" id="D6U5H2"/>
<feature type="transmembrane region" description="Helical" evidence="1">
    <location>
        <begin position="164"/>
        <end position="185"/>
    </location>
</feature>
<accession>D6U5H2</accession>
<keyword evidence="3" id="KW-1185">Reference proteome</keyword>
<dbReference type="RefSeq" id="WP_007919308.1">
    <property type="nucleotide sequence ID" value="NZ_ADVG01000004.1"/>
</dbReference>
<feature type="transmembrane region" description="Helical" evidence="1">
    <location>
        <begin position="12"/>
        <end position="31"/>
    </location>
</feature>
<dbReference type="Proteomes" id="UP000004508">
    <property type="component" value="Unassembled WGS sequence"/>
</dbReference>
<sequence>MDNAYSAQRRLGISPWSWGVGIIVLFVTFFFPPPLPVATGSWGSFNYILSGGGSFWQALHSMSIPPHFLRYYLTHYLWNIFSNDLLPICGFPLIWSIVSVGMWQSIVSRGQRPTARKGMLALFLADVIAWLIGVVVIGLIIWMISPKQIVPDSPVILPTLITEIIITIQAVLYLPFVLLAGALIAKLQARTVPATQ</sequence>
<dbReference type="EMBL" id="ADVG01000004">
    <property type="protein sequence ID" value="EFH81752.1"/>
    <property type="molecule type" value="Genomic_DNA"/>
</dbReference>
<organism evidence="2 3">
    <name type="scientific">Ktedonobacter racemifer DSM 44963</name>
    <dbReference type="NCBI Taxonomy" id="485913"/>
    <lineage>
        <taxon>Bacteria</taxon>
        <taxon>Bacillati</taxon>
        <taxon>Chloroflexota</taxon>
        <taxon>Ktedonobacteria</taxon>
        <taxon>Ktedonobacterales</taxon>
        <taxon>Ktedonobacteraceae</taxon>
        <taxon>Ktedonobacter</taxon>
    </lineage>
</organism>
<evidence type="ECO:0000313" key="3">
    <source>
        <dbReference type="Proteomes" id="UP000004508"/>
    </source>
</evidence>
<proteinExistence type="predicted"/>
<feature type="transmembrane region" description="Helical" evidence="1">
    <location>
        <begin position="85"/>
        <end position="107"/>
    </location>
</feature>
<keyword evidence="1" id="KW-0472">Membrane</keyword>
<protein>
    <submittedName>
        <fullName evidence="2">Uncharacterized protein</fullName>
    </submittedName>
</protein>
<comment type="caution">
    <text evidence="2">The sequence shown here is derived from an EMBL/GenBank/DDBJ whole genome shotgun (WGS) entry which is preliminary data.</text>
</comment>
<feature type="transmembrane region" description="Helical" evidence="1">
    <location>
        <begin position="119"/>
        <end position="144"/>
    </location>
</feature>
<name>D6U5H2_KTERA</name>
<keyword evidence="1" id="KW-0812">Transmembrane</keyword>
<dbReference type="STRING" id="485913.Krac_2499"/>
<dbReference type="AlphaFoldDB" id="D6U5H2"/>
<evidence type="ECO:0000313" key="2">
    <source>
        <dbReference type="EMBL" id="EFH81752.1"/>
    </source>
</evidence>
<gene>
    <name evidence="2" type="ORF">Krac_2499</name>
</gene>
<keyword evidence="1" id="KW-1133">Transmembrane helix</keyword>
<evidence type="ECO:0000256" key="1">
    <source>
        <dbReference type="SAM" id="Phobius"/>
    </source>
</evidence>